<dbReference type="EMBL" id="JASNQZ010000011">
    <property type="protein sequence ID" value="KAL0951414.1"/>
    <property type="molecule type" value="Genomic_DNA"/>
</dbReference>
<gene>
    <name evidence="5" type="ORF">HGRIS_008106</name>
</gene>
<dbReference type="PANTHER" id="PTHR46116:SF15">
    <property type="entry name" value="(E3-INDEPENDENT) E2 UBIQUITIN-CONJUGATING ENZYME"/>
    <property type="match status" value="1"/>
</dbReference>
<evidence type="ECO:0000259" key="4">
    <source>
        <dbReference type="PROSITE" id="PS50127"/>
    </source>
</evidence>
<proteinExistence type="predicted"/>
<dbReference type="Gene3D" id="3.10.110.10">
    <property type="entry name" value="Ubiquitin Conjugating Enzyme"/>
    <property type="match status" value="1"/>
</dbReference>
<evidence type="ECO:0000256" key="3">
    <source>
        <dbReference type="SAM" id="MobiDB-lite"/>
    </source>
</evidence>
<dbReference type="SUPFAM" id="SSF54495">
    <property type="entry name" value="UBC-like"/>
    <property type="match status" value="1"/>
</dbReference>
<evidence type="ECO:0000313" key="5">
    <source>
        <dbReference type="EMBL" id="KAL0951414.1"/>
    </source>
</evidence>
<keyword evidence="2" id="KW-0833">Ubl conjugation pathway</keyword>
<evidence type="ECO:0000256" key="2">
    <source>
        <dbReference type="ARBA" id="ARBA00022786"/>
    </source>
</evidence>
<dbReference type="SMART" id="SM00212">
    <property type="entry name" value="UBCc"/>
    <property type="match status" value="1"/>
</dbReference>
<keyword evidence="6" id="KW-1185">Reference proteome</keyword>
<dbReference type="InterPro" id="IPR016135">
    <property type="entry name" value="UBQ-conjugating_enzyme/RWD"/>
</dbReference>
<reference evidence="6" key="1">
    <citation type="submission" date="2024-06" db="EMBL/GenBank/DDBJ databases">
        <title>Multi-omics analyses provide insights into the biosynthesis of the anticancer antibiotic pleurotin in Hohenbuehelia grisea.</title>
        <authorList>
            <person name="Weaver J.A."/>
            <person name="Alberti F."/>
        </authorList>
    </citation>
    <scope>NUCLEOTIDE SEQUENCE [LARGE SCALE GENOMIC DNA]</scope>
    <source>
        <strain evidence="6">T-177</strain>
    </source>
</reference>
<dbReference type="Proteomes" id="UP001556367">
    <property type="component" value="Unassembled WGS sequence"/>
</dbReference>
<comment type="caution">
    <text evidence="5">The sequence shown here is derived from an EMBL/GenBank/DDBJ whole genome shotgun (WGS) entry which is preliminary data.</text>
</comment>
<organism evidence="5 6">
    <name type="scientific">Hohenbuehelia grisea</name>
    <dbReference type="NCBI Taxonomy" id="104357"/>
    <lineage>
        <taxon>Eukaryota</taxon>
        <taxon>Fungi</taxon>
        <taxon>Dikarya</taxon>
        <taxon>Basidiomycota</taxon>
        <taxon>Agaricomycotina</taxon>
        <taxon>Agaricomycetes</taxon>
        <taxon>Agaricomycetidae</taxon>
        <taxon>Agaricales</taxon>
        <taxon>Pleurotineae</taxon>
        <taxon>Pleurotaceae</taxon>
        <taxon>Hohenbuehelia</taxon>
    </lineage>
</organism>
<keyword evidence="1" id="KW-0808">Transferase</keyword>
<sequence>MDKHIEAQVGEFVLYNDWVGQIVETADESLIERSTGNVVPHVELGSRLNVGDTGSPLIPPRQDNANFLLSFFIPNIADPGSGKETVIFAKHTVYAICWLAVNQSLDANEAQSRQRPPRLWSGPELTKLVLLRMAIDVEMHVGAHMNFKNPLGFPFTTHVTSSEGTIRAITSQTFVVIDTQTTLSILWQDGTKETLDATQAVPYANPDEYDCWPGDHVIWKGEEGEHPAVVQSVDAVERTASVLFPSEGTVELVSLLELDPHGVSDLEGHALSDGLGVARGDLVFIHPPGHTNGLQPPHVPRIGEVEPWAQDPMPMDGQLSGWRLDMTQMAAAIMMARIMINGPMDAVQMTQSSDSEAIFNWFGEVRNLRLDGLIEVMHPDRSIAIYPLQRLTKLYDAMHQFEDGLFDEDSEEYYSDEEMDASEVYTMDENGQWQPDENGEEWEEMDTDDDGDIAIENVQSDIETTSNLQPPSPIVQVKPANLSQAPSAARTANSTSNEEDELEETNKAETSHWTRFQVLPSAPVDHAFYNTPPAQTSKPFFTRIAREYKILTSSLPDSILVRTYEDRSDLLRSLIIGPEHTPYEDAPFVIDWMLDSNFPNNPPIAHFHSWTTGNGRVNPNLYEEGKVCLSILGTWSGDKSESWNAARSSLLQALVSIQGLVLVKEPWYCEPAYEKLRGTEDGTVNSRLYSEKAYVLSRAFVRRALEVPVGGLEAEIDWLYITNGRLRKVVEKTRALIEHSRAPSSASTSKSPESSALSGPDSELAVPRLTAGGIIPLERTLNKLQALLEARSDASSGAA</sequence>
<feature type="region of interest" description="Disordered" evidence="3">
    <location>
        <begin position="480"/>
        <end position="512"/>
    </location>
</feature>
<dbReference type="InterPro" id="IPR000608">
    <property type="entry name" value="UBC"/>
</dbReference>
<feature type="compositionally biased region" description="Low complexity" evidence="3">
    <location>
        <begin position="742"/>
        <end position="758"/>
    </location>
</feature>
<dbReference type="PANTHER" id="PTHR46116">
    <property type="entry name" value="(E3-INDEPENDENT) E2 UBIQUITIN-CONJUGATING ENZYME"/>
    <property type="match status" value="1"/>
</dbReference>
<dbReference type="CDD" id="cd23837">
    <property type="entry name" value="UBCc_UBE2O"/>
    <property type="match status" value="1"/>
</dbReference>
<name>A0ABR3J703_9AGAR</name>
<protein>
    <recommendedName>
        <fullName evidence="4">UBC core domain-containing protein</fullName>
    </recommendedName>
</protein>
<feature type="domain" description="UBC core" evidence="4">
    <location>
        <begin position="539"/>
        <end position="706"/>
    </location>
</feature>
<feature type="region of interest" description="Disordered" evidence="3">
    <location>
        <begin position="740"/>
        <end position="764"/>
    </location>
</feature>
<evidence type="ECO:0000313" key="6">
    <source>
        <dbReference type="Proteomes" id="UP001556367"/>
    </source>
</evidence>
<evidence type="ECO:0000256" key="1">
    <source>
        <dbReference type="ARBA" id="ARBA00022679"/>
    </source>
</evidence>
<feature type="compositionally biased region" description="Polar residues" evidence="3">
    <location>
        <begin position="481"/>
        <end position="496"/>
    </location>
</feature>
<accession>A0ABR3J703</accession>
<dbReference type="PROSITE" id="PS50127">
    <property type="entry name" value="UBC_2"/>
    <property type="match status" value="1"/>
</dbReference>
<dbReference type="Pfam" id="PF00179">
    <property type="entry name" value="UQ_con"/>
    <property type="match status" value="1"/>
</dbReference>